<gene>
    <name evidence="3" type="ORF">NC595_18355</name>
</gene>
<dbReference type="PANTHER" id="PTHR30050:SF4">
    <property type="entry name" value="ATP-BINDING PROTEIN RV3427C IN INSERTION SEQUENCE-RELATED"/>
    <property type="match status" value="1"/>
</dbReference>
<dbReference type="GO" id="GO:0005524">
    <property type="term" value="F:ATP binding"/>
    <property type="evidence" value="ECO:0007669"/>
    <property type="project" value="UniProtKB-KW"/>
</dbReference>
<dbReference type="InterPro" id="IPR003593">
    <property type="entry name" value="AAA+_ATPase"/>
</dbReference>
<reference evidence="3 4" key="1">
    <citation type="submission" date="2022-06" db="EMBL/GenBank/DDBJ databases">
        <title>Dyella sp. Sa strain:Sa Genome sequencing.</title>
        <authorList>
            <person name="Park S."/>
        </authorList>
    </citation>
    <scope>NUCLEOTIDE SEQUENCE [LARGE SCALE GENOMIC DNA]</scope>
    <source>
        <strain evidence="3 4">Sa</strain>
    </source>
</reference>
<organism evidence="3 4">
    <name type="scientific">Dyella lutea</name>
    <dbReference type="NCBI Taxonomy" id="2950441"/>
    <lineage>
        <taxon>Bacteria</taxon>
        <taxon>Pseudomonadati</taxon>
        <taxon>Pseudomonadota</taxon>
        <taxon>Gammaproteobacteria</taxon>
        <taxon>Lysobacterales</taxon>
        <taxon>Rhodanobacteraceae</taxon>
        <taxon>Dyella</taxon>
    </lineage>
</organism>
<comment type="caution">
    <text evidence="3">The sequence shown here is derived from an EMBL/GenBank/DDBJ whole genome shotgun (WGS) entry which is preliminary data.</text>
</comment>
<feature type="compositionally biased region" description="Polar residues" evidence="1">
    <location>
        <begin position="1"/>
        <end position="21"/>
    </location>
</feature>
<protein>
    <submittedName>
        <fullName evidence="3">ATP-binding protein</fullName>
    </submittedName>
</protein>
<keyword evidence="3" id="KW-0547">Nucleotide-binding</keyword>
<proteinExistence type="predicted"/>
<evidence type="ECO:0000256" key="1">
    <source>
        <dbReference type="SAM" id="MobiDB-lite"/>
    </source>
</evidence>
<dbReference type="SUPFAM" id="SSF52540">
    <property type="entry name" value="P-loop containing nucleoside triphosphate hydrolases"/>
    <property type="match status" value="1"/>
</dbReference>
<evidence type="ECO:0000313" key="3">
    <source>
        <dbReference type="EMBL" id="MCP1376015.1"/>
    </source>
</evidence>
<dbReference type="EMBL" id="JAMZEK010000004">
    <property type="protein sequence ID" value="MCP1376015.1"/>
    <property type="molecule type" value="Genomic_DNA"/>
</dbReference>
<keyword evidence="3" id="KW-0067">ATP-binding</keyword>
<evidence type="ECO:0000259" key="2">
    <source>
        <dbReference type="SMART" id="SM00382"/>
    </source>
</evidence>
<dbReference type="Pfam" id="PF01695">
    <property type="entry name" value="IstB_IS21"/>
    <property type="match status" value="1"/>
</dbReference>
<dbReference type="RefSeq" id="WP_253568805.1">
    <property type="nucleotide sequence ID" value="NZ_JAMZEK010000004.1"/>
</dbReference>
<dbReference type="Gene3D" id="3.40.50.300">
    <property type="entry name" value="P-loop containing nucleotide triphosphate hydrolases"/>
    <property type="match status" value="1"/>
</dbReference>
<evidence type="ECO:0000313" key="4">
    <source>
        <dbReference type="Proteomes" id="UP001204615"/>
    </source>
</evidence>
<feature type="region of interest" description="Disordered" evidence="1">
    <location>
        <begin position="1"/>
        <end position="26"/>
    </location>
</feature>
<dbReference type="PANTHER" id="PTHR30050">
    <property type="entry name" value="CHROMOSOMAL REPLICATION INITIATOR PROTEIN DNAA"/>
    <property type="match status" value="1"/>
</dbReference>
<name>A0ABT1FF61_9GAMM</name>
<feature type="domain" description="AAA+ ATPase" evidence="2">
    <location>
        <begin position="137"/>
        <end position="264"/>
    </location>
</feature>
<dbReference type="Proteomes" id="UP001204615">
    <property type="component" value="Unassembled WGS sequence"/>
</dbReference>
<dbReference type="CDD" id="cd00009">
    <property type="entry name" value="AAA"/>
    <property type="match status" value="1"/>
</dbReference>
<dbReference type="InterPro" id="IPR002611">
    <property type="entry name" value="IstB_ATP-bd"/>
</dbReference>
<dbReference type="SMART" id="SM00382">
    <property type="entry name" value="AAA"/>
    <property type="match status" value="1"/>
</dbReference>
<accession>A0ABT1FF61</accession>
<keyword evidence="4" id="KW-1185">Reference proteome</keyword>
<sequence length="284" mass="31317">MSEPQSKTSPPSSGDTSSNPPQGEPDIQVLHLECPRHGVFEAYGRTAGAGMPIAQACPRCCDERYHDDETRRREARRQHAEQQMRSRRMREIVAAAEIPARFRDDSLENFNATNAGQRLVHGVCCAYAKTWPEQLQKGGGLLMTGQPGTGKTHLACAIAHAVMANHMSTVKYGTVSSLSRGIRATYGARSEKSESEAMADLVRPDLLIIDEVGAQSGSSHEMQLLFEVIDSRYRELKPTILISNLNAKQLEEFIGQRAMDRFSECGPVLAFDWASHRSSQEGMA</sequence>
<dbReference type="InterPro" id="IPR027417">
    <property type="entry name" value="P-loop_NTPase"/>
</dbReference>